<evidence type="ECO:0000313" key="1">
    <source>
        <dbReference type="EMBL" id="KAJ6633058.1"/>
    </source>
</evidence>
<sequence>IIQNQSHVHRVPKSNVLQRFQFVGF</sequence>
<evidence type="ECO:0000313" key="2">
    <source>
        <dbReference type="Proteomes" id="UP001151699"/>
    </source>
</evidence>
<comment type="caution">
    <text evidence="1">The sequence shown here is derived from an EMBL/GenBank/DDBJ whole genome shotgun (WGS) entry which is preliminary data.</text>
</comment>
<gene>
    <name evidence="1" type="ORF">Bhyg_15952</name>
</gene>
<proteinExistence type="predicted"/>
<protein>
    <submittedName>
        <fullName evidence="1">Uncharacterized protein</fullName>
    </submittedName>
</protein>
<reference evidence="1" key="1">
    <citation type="submission" date="2022-07" db="EMBL/GenBank/DDBJ databases">
        <authorList>
            <person name="Trinca V."/>
            <person name="Uliana J.V.C."/>
            <person name="Torres T.T."/>
            <person name="Ward R.J."/>
            <person name="Monesi N."/>
        </authorList>
    </citation>
    <scope>NUCLEOTIDE SEQUENCE</scope>
    <source>
        <strain evidence="1">HSMRA1968</strain>
        <tissue evidence="1">Whole embryos</tissue>
    </source>
</reference>
<dbReference type="EMBL" id="WJQU01002242">
    <property type="protein sequence ID" value="KAJ6633058.1"/>
    <property type="molecule type" value="Genomic_DNA"/>
</dbReference>
<dbReference type="AlphaFoldDB" id="A0A9Q0MMW5"/>
<accession>A0A9Q0MMW5</accession>
<name>A0A9Q0MMW5_9DIPT</name>
<dbReference type="Proteomes" id="UP001151699">
    <property type="component" value="Unassembled WGS sequence"/>
</dbReference>
<organism evidence="1 2">
    <name type="scientific">Pseudolycoriella hygida</name>
    <dbReference type="NCBI Taxonomy" id="35572"/>
    <lineage>
        <taxon>Eukaryota</taxon>
        <taxon>Metazoa</taxon>
        <taxon>Ecdysozoa</taxon>
        <taxon>Arthropoda</taxon>
        <taxon>Hexapoda</taxon>
        <taxon>Insecta</taxon>
        <taxon>Pterygota</taxon>
        <taxon>Neoptera</taxon>
        <taxon>Endopterygota</taxon>
        <taxon>Diptera</taxon>
        <taxon>Nematocera</taxon>
        <taxon>Sciaroidea</taxon>
        <taxon>Sciaridae</taxon>
        <taxon>Pseudolycoriella</taxon>
    </lineage>
</organism>
<keyword evidence="2" id="KW-1185">Reference proteome</keyword>
<feature type="non-terminal residue" evidence="1">
    <location>
        <position position="25"/>
    </location>
</feature>